<keyword evidence="2" id="KW-0808">Transferase</keyword>
<dbReference type="InterPro" id="IPR016181">
    <property type="entry name" value="Acyl_CoA_acyltransferase"/>
</dbReference>
<evidence type="ECO:0000313" key="3">
    <source>
        <dbReference type="Proteomes" id="UP001597337"/>
    </source>
</evidence>
<keyword evidence="3" id="KW-1185">Reference proteome</keyword>
<dbReference type="InterPro" id="IPR052729">
    <property type="entry name" value="Acyl/Acetyltrans_Enzymes"/>
</dbReference>
<dbReference type="RefSeq" id="WP_386022819.1">
    <property type="nucleotide sequence ID" value="NZ_JBHUHX010000004.1"/>
</dbReference>
<comment type="caution">
    <text evidence="2">The sequence shown here is derived from an EMBL/GenBank/DDBJ whole genome shotgun (WGS) entry which is preliminary data.</text>
</comment>
<dbReference type="Gene3D" id="3.40.630.30">
    <property type="match status" value="1"/>
</dbReference>
<evidence type="ECO:0000313" key="2">
    <source>
        <dbReference type="EMBL" id="MFD2110744.1"/>
    </source>
</evidence>
<dbReference type="PROSITE" id="PS51186">
    <property type="entry name" value="GNAT"/>
    <property type="match status" value="1"/>
</dbReference>
<organism evidence="2 3">
    <name type="scientific">Thiorhodococcus fuscus</name>
    <dbReference type="NCBI Taxonomy" id="527200"/>
    <lineage>
        <taxon>Bacteria</taxon>
        <taxon>Pseudomonadati</taxon>
        <taxon>Pseudomonadota</taxon>
        <taxon>Gammaproteobacteria</taxon>
        <taxon>Chromatiales</taxon>
        <taxon>Chromatiaceae</taxon>
        <taxon>Thiorhodococcus</taxon>
    </lineage>
</organism>
<dbReference type="InterPro" id="IPR000182">
    <property type="entry name" value="GNAT_dom"/>
</dbReference>
<proteinExistence type="predicted"/>
<dbReference type="Pfam" id="PF18014">
    <property type="entry name" value="Acetyltransf_18"/>
    <property type="match status" value="1"/>
</dbReference>
<name>A0ABW4Y503_9GAMM</name>
<dbReference type="GO" id="GO:0016746">
    <property type="term" value="F:acyltransferase activity"/>
    <property type="evidence" value="ECO:0007669"/>
    <property type="project" value="UniProtKB-KW"/>
</dbReference>
<evidence type="ECO:0000259" key="1">
    <source>
        <dbReference type="PROSITE" id="PS51186"/>
    </source>
</evidence>
<dbReference type="PANTHER" id="PTHR47237">
    <property type="entry name" value="SLL0310 PROTEIN"/>
    <property type="match status" value="1"/>
</dbReference>
<dbReference type="PANTHER" id="PTHR47237:SF1">
    <property type="entry name" value="SLL0310 PROTEIN"/>
    <property type="match status" value="1"/>
</dbReference>
<gene>
    <name evidence="2" type="ORF">ACFSJC_02675</name>
</gene>
<sequence length="285" mass="31387">MASEPIIRAMTRNELDTLVDWAAEEGWNPGLNDAQIFWDTDPDGFIAAERDGELIGGGSIVAYGERFGFMGFFIVRPDQRGQGLGRQLWHIRRDRLIARLREPVTIGMDGVFGMQDFYSRGGFVLSHRDLRFEGVGFSVKRDARLVDLAEVPFELLASYDAAHFPAPREEFLRAWIAQPGSRALGAMDGVGLQGYGVIRPCRQGFKIGPLFAADIQTAEALFYGLVDHAPGAPIFLDVPENNPQALALAARHGLHEVFGCARMYLGPFPTVPDAEVFGVTTFELG</sequence>
<dbReference type="EC" id="2.3.1.-" evidence="2"/>
<dbReference type="CDD" id="cd04301">
    <property type="entry name" value="NAT_SF"/>
    <property type="match status" value="1"/>
</dbReference>
<dbReference type="SUPFAM" id="SSF55729">
    <property type="entry name" value="Acyl-CoA N-acyltransferases (Nat)"/>
    <property type="match status" value="1"/>
</dbReference>
<dbReference type="Gene3D" id="3.40.630.90">
    <property type="match status" value="1"/>
</dbReference>
<keyword evidence="2" id="KW-0012">Acyltransferase</keyword>
<protein>
    <submittedName>
        <fullName evidence="2">GNAT family N-acetyltransferase</fullName>
        <ecNumber evidence="2">2.3.1.-</ecNumber>
    </submittedName>
</protein>
<dbReference type="EMBL" id="JBHUHX010000004">
    <property type="protein sequence ID" value="MFD2110744.1"/>
    <property type="molecule type" value="Genomic_DNA"/>
</dbReference>
<accession>A0ABW4Y503</accession>
<dbReference type="InterPro" id="IPR041496">
    <property type="entry name" value="YitH/HolE_GNAT"/>
</dbReference>
<reference evidence="3" key="1">
    <citation type="journal article" date="2019" name="Int. J. Syst. Evol. Microbiol.">
        <title>The Global Catalogue of Microorganisms (GCM) 10K type strain sequencing project: providing services to taxonomists for standard genome sequencing and annotation.</title>
        <authorList>
            <consortium name="The Broad Institute Genomics Platform"/>
            <consortium name="The Broad Institute Genome Sequencing Center for Infectious Disease"/>
            <person name="Wu L."/>
            <person name="Ma J."/>
        </authorList>
    </citation>
    <scope>NUCLEOTIDE SEQUENCE [LARGE SCALE GENOMIC DNA]</scope>
    <source>
        <strain evidence="3">KACC 12597</strain>
    </source>
</reference>
<feature type="domain" description="N-acetyltransferase" evidence="1">
    <location>
        <begin position="5"/>
        <end position="144"/>
    </location>
</feature>
<dbReference type="Proteomes" id="UP001597337">
    <property type="component" value="Unassembled WGS sequence"/>
</dbReference>
<dbReference type="Pfam" id="PF00583">
    <property type="entry name" value="Acetyltransf_1"/>
    <property type="match status" value="1"/>
</dbReference>